<gene>
    <name evidence="1" type="ORF">PYW08_000936</name>
</gene>
<name>A0ACC2QZY5_9NEOP</name>
<organism evidence="1 2">
    <name type="scientific">Mythimna loreyi</name>
    <dbReference type="NCBI Taxonomy" id="667449"/>
    <lineage>
        <taxon>Eukaryota</taxon>
        <taxon>Metazoa</taxon>
        <taxon>Ecdysozoa</taxon>
        <taxon>Arthropoda</taxon>
        <taxon>Hexapoda</taxon>
        <taxon>Insecta</taxon>
        <taxon>Pterygota</taxon>
        <taxon>Neoptera</taxon>
        <taxon>Endopterygota</taxon>
        <taxon>Lepidoptera</taxon>
        <taxon>Glossata</taxon>
        <taxon>Ditrysia</taxon>
        <taxon>Noctuoidea</taxon>
        <taxon>Noctuidae</taxon>
        <taxon>Noctuinae</taxon>
        <taxon>Hadenini</taxon>
        <taxon>Mythimna</taxon>
    </lineage>
</organism>
<reference evidence="1" key="1">
    <citation type="submission" date="2023-03" db="EMBL/GenBank/DDBJ databases">
        <title>Chromosome-level genomes of two armyworms, Mythimna separata and Mythimna loreyi, provide insights into the biosynthesis and reception of sex pheromones.</title>
        <authorList>
            <person name="Zhao H."/>
        </authorList>
    </citation>
    <scope>NUCLEOTIDE SEQUENCE</scope>
    <source>
        <strain evidence="1">BeijingLab</strain>
    </source>
</reference>
<accession>A0ACC2QZY5</accession>
<keyword evidence="2" id="KW-1185">Reference proteome</keyword>
<protein>
    <submittedName>
        <fullName evidence="1">Uncharacterized protein</fullName>
    </submittedName>
</protein>
<proteinExistence type="predicted"/>
<comment type="caution">
    <text evidence="1">The sequence shown here is derived from an EMBL/GenBank/DDBJ whole genome shotgun (WGS) entry which is preliminary data.</text>
</comment>
<sequence>MFYLDSQRTVTRRDSSLIVNKDLDYEAWSATQGRMSNVPLPIDSMVTLPVRPHGSVRTELITMMFDSMLDCIVESWESIMPPLADHGSHHPSLEFGKTSSDITLTSKKKKTAQQRRMSKATKRSRSRIDDLENDLTHTIWWSSPDEKAVVRFRNGNMYEGNISSKCMHGEGRFQWADGTVYLGNFVNNEITGKGRIQWKNDTWYEGEFAGNLRHGKGLYVDSRTQRSYSGGWHRGTKHGEGVIHYSKNFKNSYDGQWIYNERYGYGSREYCELSGYKGDWDRNERQGKGLMIWPNHDFYRGGWQNGVMSGYGIYIWEACYNNTMALPSINAYRGMWEKGQRNGYGILNLGLGLGSHYKGEFKKNKKHGIGKFITNNGFTIQDRNLFTEDNLGPLNSARTESKFPESSKKNINEPFQFEICDSTVGLIYHIDQALKNLDRQEEIRTSIINDYMYTNKITEIEVPQIAGKEELSLDENRLENIDDLIMFEEFSLRQTLKCYKTDLLNIYYKYATICNTEDIAFTPVLIRLFLWQLYYDCNVHQRGLTLVEIDKIYHQNPEWLARTPHNPFEKVYFWQFLHSLISVANRLYAKRELPGTKPDTILASAFRKFMDWDVLPGCGRQRGHLVNGYGKRIPLKATYELYRSLGEPHTVRTFLCAVRRPPHCLDHPQPGLVEVPDMCVPLGRNVYIFGDELTFFVDDDELPEPFQINGDVENLKLFNFGNLSSKTIIRIFSKIFPNLCSGDKIMNLDIELSFLEFFEAFVTCAEESIRVRDEELKWRNKFSTDIVVPPSTPAGHGTRSK</sequence>
<evidence type="ECO:0000313" key="2">
    <source>
        <dbReference type="Proteomes" id="UP001231649"/>
    </source>
</evidence>
<dbReference type="Proteomes" id="UP001231649">
    <property type="component" value="Chromosome 10"/>
</dbReference>
<evidence type="ECO:0000313" key="1">
    <source>
        <dbReference type="EMBL" id="KAJ8729355.1"/>
    </source>
</evidence>
<dbReference type="EMBL" id="CM056786">
    <property type="protein sequence ID" value="KAJ8729355.1"/>
    <property type="molecule type" value="Genomic_DNA"/>
</dbReference>